<dbReference type="Proteomes" id="UP000499080">
    <property type="component" value="Unassembled WGS sequence"/>
</dbReference>
<evidence type="ECO:0000313" key="1">
    <source>
        <dbReference type="EMBL" id="GBN75950.1"/>
    </source>
</evidence>
<proteinExistence type="predicted"/>
<organism evidence="1 2">
    <name type="scientific">Araneus ventricosus</name>
    <name type="common">Orbweaver spider</name>
    <name type="synonym">Epeira ventricosa</name>
    <dbReference type="NCBI Taxonomy" id="182803"/>
    <lineage>
        <taxon>Eukaryota</taxon>
        <taxon>Metazoa</taxon>
        <taxon>Ecdysozoa</taxon>
        <taxon>Arthropoda</taxon>
        <taxon>Chelicerata</taxon>
        <taxon>Arachnida</taxon>
        <taxon>Araneae</taxon>
        <taxon>Araneomorphae</taxon>
        <taxon>Entelegynae</taxon>
        <taxon>Araneoidea</taxon>
        <taxon>Araneidae</taxon>
        <taxon>Araneus</taxon>
    </lineage>
</organism>
<protein>
    <submittedName>
        <fullName evidence="1">Uncharacterized protein</fullName>
    </submittedName>
</protein>
<evidence type="ECO:0000313" key="2">
    <source>
        <dbReference type="Proteomes" id="UP000499080"/>
    </source>
</evidence>
<accession>A0A4Y2RKJ9</accession>
<keyword evidence="2" id="KW-1185">Reference proteome</keyword>
<gene>
    <name evidence="1" type="ORF">AVEN_106553_1</name>
</gene>
<name>A0A4Y2RKJ9_ARAVE</name>
<reference evidence="1 2" key="1">
    <citation type="journal article" date="2019" name="Sci. Rep.">
        <title>Orb-weaving spider Araneus ventricosus genome elucidates the spidroin gene catalogue.</title>
        <authorList>
            <person name="Kono N."/>
            <person name="Nakamura H."/>
            <person name="Ohtoshi R."/>
            <person name="Moran D.A.P."/>
            <person name="Shinohara A."/>
            <person name="Yoshida Y."/>
            <person name="Fujiwara M."/>
            <person name="Mori M."/>
            <person name="Tomita M."/>
            <person name="Arakawa K."/>
        </authorList>
    </citation>
    <scope>NUCLEOTIDE SEQUENCE [LARGE SCALE GENOMIC DNA]</scope>
</reference>
<dbReference type="AlphaFoldDB" id="A0A4Y2RKJ9"/>
<sequence>MSYCYLFNVFKAHGFSSEFTYRKPWASLFGVSANSPQTPVDWVEPCHQLSNRTIHAPPAHLGEITLPLPGQSRRLVVLRVAFLRDFSARCPISRGHPCLPPFDPRFFDKAVETVMISGN</sequence>
<dbReference type="EMBL" id="BGPR01017376">
    <property type="protein sequence ID" value="GBN75950.1"/>
    <property type="molecule type" value="Genomic_DNA"/>
</dbReference>
<comment type="caution">
    <text evidence="1">The sequence shown here is derived from an EMBL/GenBank/DDBJ whole genome shotgun (WGS) entry which is preliminary data.</text>
</comment>